<keyword evidence="1" id="KW-0238">DNA-binding</keyword>
<comment type="caution">
    <text evidence="1">The sequence shown here is derived from an EMBL/GenBank/DDBJ whole genome shotgun (WGS) entry which is preliminary data.</text>
</comment>
<gene>
    <name evidence="1" type="ORF">ACFQ11_11260</name>
</gene>
<dbReference type="Proteomes" id="UP001596972">
    <property type="component" value="Unassembled WGS sequence"/>
</dbReference>
<dbReference type="EMBL" id="JBHTJA010000015">
    <property type="protein sequence ID" value="MFD0900971.1"/>
    <property type="molecule type" value="Genomic_DNA"/>
</dbReference>
<keyword evidence="2" id="KW-1185">Reference proteome</keyword>
<dbReference type="GO" id="GO:0003677">
    <property type="term" value="F:DNA binding"/>
    <property type="evidence" value="ECO:0007669"/>
    <property type="project" value="UniProtKB-KW"/>
</dbReference>
<protein>
    <submittedName>
        <fullName evidence="1">Winged helix DNA-binding domain-containing protein</fullName>
    </submittedName>
</protein>
<dbReference type="Pfam" id="PF06224">
    <property type="entry name" value="AlkZ-like"/>
    <property type="match status" value="1"/>
</dbReference>
<evidence type="ECO:0000313" key="1">
    <source>
        <dbReference type="EMBL" id="MFD0900971.1"/>
    </source>
</evidence>
<proteinExistence type="predicted"/>
<dbReference type="PANTHER" id="PTHR38479:SF2">
    <property type="entry name" value="WINGED HELIX DNA-BINDING DOMAIN-CONTAINING PROTEIN"/>
    <property type="match status" value="1"/>
</dbReference>
<name>A0ABW3EKV7_9ACTN</name>
<dbReference type="InterPro" id="IPR009351">
    <property type="entry name" value="AlkZ-like"/>
</dbReference>
<accession>A0ABW3EKV7</accession>
<organism evidence="1 2">
    <name type="scientific">Actinomadura sediminis</name>
    <dbReference type="NCBI Taxonomy" id="1038904"/>
    <lineage>
        <taxon>Bacteria</taxon>
        <taxon>Bacillati</taxon>
        <taxon>Actinomycetota</taxon>
        <taxon>Actinomycetes</taxon>
        <taxon>Streptosporangiales</taxon>
        <taxon>Thermomonosporaceae</taxon>
        <taxon>Actinomadura</taxon>
    </lineage>
</organism>
<sequence length="378" mass="40923">MSPLLTLRARNRALLSRQMLLDRASIPVVAAVERLAGLQAQTPHSWYAGLGARLDGVTPGDIADLLVDRELVRLALMRSTIHLVSARDALWLRPLIQPVLDRDLFKNFTHGKPVEGLDMDELVAAARPLLEAGPLTGGRLGAALAEHGRAAGWGERPPASLAYAARNRMALVQVPPRGVWGKSGPIAHTTAESWLGRPLAADASLEELVLRYLAAFGPASVMDVQTWSGLTRLKGVVEGLRPRLATFTDEASGRELFDLPDAPRPDPATPAPPRLLYDFDNLLLSHADRSLVVTDAYRAQKYAKRRPIPGIVLLDGFTGGEWELARDRDAAVLTVRTYAEPSAAEAAGLEAEARRMLDFAAADAATRDVRLARTTTSE</sequence>
<reference evidence="2" key="1">
    <citation type="journal article" date="2019" name="Int. J. Syst. Evol. Microbiol.">
        <title>The Global Catalogue of Microorganisms (GCM) 10K type strain sequencing project: providing services to taxonomists for standard genome sequencing and annotation.</title>
        <authorList>
            <consortium name="The Broad Institute Genomics Platform"/>
            <consortium name="The Broad Institute Genome Sequencing Center for Infectious Disease"/>
            <person name="Wu L."/>
            <person name="Ma J."/>
        </authorList>
    </citation>
    <scope>NUCLEOTIDE SEQUENCE [LARGE SCALE GENOMIC DNA]</scope>
    <source>
        <strain evidence="2">JCM 31202</strain>
    </source>
</reference>
<evidence type="ECO:0000313" key="2">
    <source>
        <dbReference type="Proteomes" id="UP001596972"/>
    </source>
</evidence>
<dbReference type="PANTHER" id="PTHR38479">
    <property type="entry name" value="LMO0824 PROTEIN"/>
    <property type="match status" value="1"/>
</dbReference>
<dbReference type="RefSeq" id="WP_378297996.1">
    <property type="nucleotide sequence ID" value="NZ_JBHTJA010000015.1"/>
</dbReference>